<dbReference type="GO" id="GO:0006302">
    <property type="term" value="P:double-strand break repair"/>
    <property type="evidence" value="ECO:0007669"/>
    <property type="project" value="InterPro"/>
</dbReference>
<dbReference type="InterPro" id="IPR027417">
    <property type="entry name" value="P-loop_NTPase"/>
</dbReference>
<name>A0A9D2I6K8_9FIRM</name>
<evidence type="ECO:0000259" key="1">
    <source>
        <dbReference type="Pfam" id="PF13476"/>
    </source>
</evidence>
<feature type="domain" description="Rad50/SbcC-type AAA" evidence="1">
    <location>
        <begin position="5"/>
        <end position="38"/>
    </location>
</feature>
<evidence type="ECO:0000313" key="2">
    <source>
        <dbReference type="EMBL" id="HJA93280.1"/>
    </source>
</evidence>
<protein>
    <submittedName>
        <fullName evidence="2">AAA family ATPase</fullName>
    </submittedName>
</protein>
<evidence type="ECO:0000313" key="3">
    <source>
        <dbReference type="Proteomes" id="UP000886858"/>
    </source>
</evidence>
<sequence length="38" mass="4197">MHFESVTMENFKAIDRMQITFQPGINLLIGDNGAGKTA</sequence>
<reference evidence="2" key="1">
    <citation type="journal article" date="2021" name="PeerJ">
        <title>Extensive microbial diversity within the chicken gut microbiome revealed by metagenomics and culture.</title>
        <authorList>
            <person name="Gilroy R."/>
            <person name="Ravi A."/>
            <person name="Getino M."/>
            <person name="Pursley I."/>
            <person name="Horton D.L."/>
            <person name="Alikhan N.F."/>
            <person name="Baker D."/>
            <person name="Gharbi K."/>
            <person name="Hall N."/>
            <person name="Watson M."/>
            <person name="Adriaenssens E.M."/>
            <person name="Foster-Nyarko E."/>
            <person name="Jarju S."/>
            <person name="Secka A."/>
            <person name="Antonio M."/>
            <person name="Oren A."/>
            <person name="Chaudhuri R.R."/>
            <person name="La Ragione R."/>
            <person name="Hildebrand F."/>
            <person name="Pallen M.J."/>
        </authorList>
    </citation>
    <scope>NUCLEOTIDE SEQUENCE</scope>
    <source>
        <strain evidence="2">CHK179-7159</strain>
    </source>
</reference>
<dbReference type="InterPro" id="IPR038729">
    <property type="entry name" value="Rad50/SbcC_AAA"/>
</dbReference>
<proteinExistence type="predicted"/>
<dbReference type="Proteomes" id="UP000886858">
    <property type="component" value="Unassembled WGS sequence"/>
</dbReference>
<reference evidence="2" key="2">
    <citation type="submission" date="2021-04" db="EMBL/GenBank/DDBJ databases">
        <authorList>
            <person name="Gilroy R."/>
        </authorList>
    </citation>
    <scope>NUCLEOTIDE SEQUENCE</scope>
    <source>
        <strain evidence="2">CHK179-7159</strain>
    </source>
</reference>
<comment type="caution">
    <text evidence="2">The sequence shown here is derived from an EMBL/GenBank/DDBJ whole genome shotgun (WGS) entry which is preliminary data.</text>
</comment>
<gene>
    <name evidence="2" type="ORF">H9717_09255</name>
</gene>
<dbReference type="GO" id="GO:0016887">
    <property type="term" value="F:ATP hydrolysis activity"/>
    <property type="evidence" value="ECO:0007669"/>
    <property type="project" value="InterPro"/>
</dbReference>
<dbReference type="AlphaFoldDB" id="A0A9D2I6K8"/>
<dbReference type="EMBL" id="DWYY01000101">
    <property type="protein sequence ID" value="HJA93280.1"/>
    <property type="molecule type" value="Genomic_DNA"/>
</dbReference>
<dbReference type="Gene3D" id="3.40.50.300">
    <property type="entry name" value="P-loop containing nucleotide triphosphate hydrolases"/>
    <property type="match status" value="1"/>
</dbReference>
<dbReference type="SUPFAM" id="SSF52540">
    <property type="entry name" value="P-loop containing nucleoside triphosphate hydrolases"/>
    <property type="match status" value="1"/>
</dbReference>
<organism evidence="2 3">
    <name type="scientific">Candidatus Eisenbergiella merdipullorum</name>
    <dbReference type="NCBI Taxonomy" id="2838553"/>
    <lineage>
        <taxon>Bacteria</taxon>
        <taxon>Bacillati</taxon>
        <taxon>Bacillota</taxon>
        <taxon>Clostridia</taxon>
        <taxon>Lachnospirales</taxon>
        <taxon>Lachnospiraceae</taxon>
        <taxon>Eisenbergiella</taxon>
    </lineage>
</organism>
<dbReference type="Pfam" id="PF13476">
    <property type="entry name" value="AAA_23"/>
    <property type="match status" value="1"/>
</dbReference>
<accession>A0A9D2I6K8</accession>